<dbReference type="SMR" id="A0A2G2ZJ93"/>
<organism evidence="1 2">
    <name type="scientific">Capsicum annuum</name>
    <name type="common">Capsicum pepper</name>
    <dbReference type="NCBI Taxonomy" id="4072"/>
    <lineage>
        <taxon>Eukaryota</taxon>
        <taxon>Viridiplantae</taxon>
        <taxon>Streptophyta</taxon>
        <taxon>Embryophyta</taxon>
        <taxon>Tracheophyta</taxon>
        <taxon>Spermatophyta</taxon>
        <taxon>Magnoliopsida</taxon>
        <taxon>eudicotyledons</taxon>
        <taxon>Gunneridae</taxon>
        <taxon>Pentapetalae</taxon>
        <taxon>asterids</taxon>
        <taxon>lamiids</taxon>
        <taxon>Solanales</taxon>
        <taxon>Solanaceae</taxon>
        <taxon>Solanoideae</taxon>
        <taxon>Capsiceae</taxon>
        <taxon>Capsicum</taxon>
    </lineage>
</organism>
<evidence type="ECO:0000313" key="1">
    <source>
        <dbReference type="EMBL" id="PHT82060.1"/>
    </source>
</evidence>
<dbReference type="AlphaFoldDB" id="A0A2G2ZJ93"/>
<comment type="caution">
    <text evidence="1">The sequence shown here is derived from an EMBL/GenBank/DDBJ whole genome shotgun (WGS) entry which is preliminary data.</text>
</comment>
<dbReference type="Gramene" id="PHT82060">
    <property type="protein sequence ID" value="PHT82060"/>
    <property type="gene ID" value="T459_15075"/>
</dbReference>
<accession>A0A2G2ZJ93</accession>
<reference evidence="1 2" key="1">
    <citation type="journal article" date="2014" name="Nat. Genet.">
        <title>Genome sequence of the hot pepper provides insights into the evolution of pungency in Capsicum species.</title>
        <authorList>
            <person name="Kim S."/>
            <person name="Park M."/>
            <person name="Yeom S.I."/>
            <person name="Kim Y.M."/>
            <person name="Lee J.M."/>
            <person name="Lee H.A."/>
            <person name="Seo E."/>
            <person name="Choi J."/>
            <person name="Cheong K."/>
            <person name="Kim K.T."/>
            <person name="Jung K."/>
            <person name="Lee G.W."/>
            <person name="Oh S.K."/>
            <person name="Bae C."/>
            <person name="Kim S.B."/>
            <person name="Lee H.Y."/>
            <person name="Kim S.Y."/>
            <person name="Kim M.S."/>
            <person name="Kang B.C."/>
            <person name="Jo Y.D."/>
            <person name="Yang H.B."/>
            <person name="Jeong H.J."/>
            <person name="Kang W.H."/>
            <person name="Kwon J.K."/>
            <person name="Shin C."/>
            <person name="Lim J.Y."/>
            <person name="Park J.H."/>
            <person name="Huh J.H."/>
            <person name="Kim J.S."/>
            <person name="Kim B.D."/>
            <person name="Cohen O."/>
            <person name="Paran I."/>
            <person name="Suh M.C."/>
            <person name="Lee S.B."/>
            <person name="Kim Y.K."/>
            <person name="Shin Y."/>
            <person name="Noh S.J."/>
            <person name="Park J."/>
            <person name="Seo Y.S."/>
            <person name="Kwon S.Y."/>
            <person name="Kim H.A."/>
            <person name="Park J.M."/>
            <person name="Kim H.J."/>
            <person name="Choi S.B."/>
            <person name="Bosland P.W."/>
            <person name="Reeves G."/>
            <person name="Jo S.H."/>
            <person name="Lee B.W."/>
            <person name="Cho H.T."/>
            <person name="Choi H.S."/>
            <person name="Lee M.S."/>
            <person name="Yu Y."/>
            <person name="Do Choi Y."/>
            <person name="Park B.S."/>
            <person name="van Deynze A."/>
            <person name="Ashrafi H."/>
            <person name="Hill T."/>
            <person name="Kim W.T."/>
            <person name="Pai H.S."/>
            <person name="Ahn H.K."/>
            <person name="Yeam I."/>
            <person name="Giovannoni J.J."/>
            <person name="Rose J.K."/>
            <person name="Sorensen I."/>
            <person name="Lee S.J."/>
            <person name="Kim R.W."/>
            <person name="Choi I.Y."/>
            <person name="Choi B.S."/>
            <person name="Lim J.S."/>
            <person name="Lee Y.H."/>
            <person name="Choi D."/>
        </authorList>
    </citation>
    <scope>NUCLEOTIDE SEQUENCE [LARGE SCALE GENOMIC DNA]</scope>
    <source>
        <strain evidence="2">cv. CM334</strain>
    </source>
</reference>
<name>A0A2G2ZJ93_CAPAN</name>
<sequence>MSCISYEVHDLVQSLSHQSGNDMLVKLKDHVVPLLLENIKSFIISDHHFESSATMTEDQLVKLLGVLLVNLHYLPKVRAELLWPSRTQYELLQNVFGNLRDFHGLKVNRCIEQFLLIILTDMSKDIIRHGKLFVLLERIGALTKEVFVLFRNLEENSRNEENMKETSSASLDLLEDIDVLKEDLKNVFLKVHANSSQLCFPMVMDCSS</sequence>
<gene>
    <name evidence="1" type="ORF">T459_15075</name>
</gene>
<proteinExistence type="predicted"/>
<keyword evidence="2" id="KW-1185">Reference proteome</keyword>
<reference evidence="1 2" key="2">
    <citation type="journal article" date="2017" name="Genome Biol.">
        <title>New reference genome sequences of hot pepper reveal the massive evolution of plant disease-resistance genes by retroduplication.</title>
        <authorList>
            <person name="Kim S."/>
            <person name="Park J."/>
            <person name="Yeom S.I."/>
            <person name="Kim Y.M."/>
            <person name="Seo E."/>
            <person name="Kim K.T."/>
            <person name="Kim M.S."/>
            <person name="Lee J.M."/>
            <person name="Cheong K."/>
            <person name="Shin H.S."/>
            <person name="Kim S.B."/>
            <person name="Han K."/>
            <person name="Lee J."/>
            <person name="Park M."/>
            <person name="Lee H.A."/>
            <person name="Lee H.Y."/>
            <person name="Lee Y."/>
            <person name="Oh S."/>
            <person name="Lee J.H."/>
            <person name="Choi E."/>
            <person name="Choi E."/>
            <person name="Lee S.E."/>
            <person name="Jeon J."/>
            <person name="Kim H."/>
            <person name="Choi G."/>
            <person name="Song H."/>
            <person name="Lee J."/>
            <person name="Lee S.C."/>
            <person name="Kwon J.K."/>
            <person name="Lee H.Y."/>
            <person name="Koo N."/>
            <person name="Hong Y."/>
            <person name="Kim R.W."/>
            <person name="Kang W.H."/>
            <person name="Huh J.H."/>
            <person name="Kang B.C."/>
            <person name="Yang T.J."/>
            <person name="Lee Y.H."/>
            <person name="Bennetzen J.L."/>
            <person name="Choi D."/>
        </authorList>
    </citation>
    <scope>NUCLEOTIDE SEQUENCE [LARGE SCALE GENOMIC DNA]</scope>
    <source>
        <strain evidence="2">cv. CM334</strain>
    </source>
</reference>
<dbReference type="EMBL" id="AYRZ02000005">
    <property type="protein sequence ID" value="PHT82060.1"/>
    <property type="molecule type" value="Genomic_DNA"/>
</dbReference>
<dbReference type="Proteomes" id="UP000222542">
    <property type="component" value="Unassembled WGS sequence"/>
</dbReference>
<protein>
    <submittedName>
        <fullName evidence="1">Uncharacterized protein</fullName>
    </submittedName>
</protein>
<evidence type="ECO:0000313" key="2">
    <source>
        <dbReference type="Proteomes" id="UP000222542"/>
    </source>
</evidence>